<protein>
    <submittedName>
        <fullName evidence="4">IS1182 family transposase</fullName>
    </submittedName>
</protein>
<dbReference type="InterPro" id="IPR047629">
    <property type="entry name" value="IS1182_transpos"/>
</dbReference>
<feature type="region of interest" description="Disordered" evidence="1">
    <location>
        <begin position="184"/>
        <end position="210"/>
    </location>
</feature>
<proteinExistence type="predicted"/>
<dbReference type="NCBIfam" id="NF033551">
    <property type="entry name" value="transpos_IS1182"/>
    <property type="match status" value="1"/>
</dbReference>
<sequence length="541" mass="60245">MTNRTFKSGESREQPSLLPPRIEDYVGPDNPVRAIEGFVCALDLAKLGFRHADRGVEVGQPPYDPADLLKLYLYGYINQVRSSRRLEREAGRNLELIWLLKSLRPGYRTIANFRKENWKALKAANRSFVLLIRELGLVGGTIVAIDGSFFHGDASKASIFTRKRLAEQIAGLDREIEAYGKSLEDNDAAEAKEPRKDRAAGDGGGGDSGDIGTKVATLMAKRSRAQADLARLEESGETQLSLTDPDARLLVKNGQGVAGYNVQTAVDDKHKLIIASEVVNDSSDVGQLHAMARTAKDALEAEALQALADEGYYSSLELKACEDDGIVAYVPVPEGNGQLEKKGRFSLKNFRYDATADAYTCPAGELLRPMEGRWKNTSGRTEIRYASSTKTCRTCLLRARCLSPKASRRTIGRWEHEDVLDRHRARMQGAGELMRRRSGIVEHPFGTIKCRAGYRHFLVRGFNKVRGEWSLMALCYNFTRVLNILGFEEFVAQIAAKVQALAVLECALEPLLRCIQRVMVPFWTHITLQFKIRWLLPTPAA</sequence>
<gene>
    <name evidence="4" type="ORF">KMZ29_08970</name>
</gene>
<dbReference type="PANTHER" id="PTHR33408">
    <property type="entry name" value="TRANSPOSASE"/>
    <property type="match status" value="1"/>
</dbReference>
<evidence type="ECO:0000259" key="2">
    <source>
        <dbReference type="Pfam" id="PF05598"/>
    </source>
</evidence>
<accession>A0A975NIL1</accession>
<dbReference type="AlphaFoldDB" id="A0A975NIL1"/>
<reference evidence="4" key="1">
    <citation type="submission" date="2021-06" db="EMBL/GenBank/DDBJ databases">
        <title>Bradyrhizobium sp. S2-20-1 Genome sequencing.</title>
        <authorList>
            <person name="Jin L."/>
        </authorList>
    </citation>
    <scope>NUCLEOTIDE SEQUENCE</scope>
    <source>
        <strain evidence="4">S2-20-1</strain>
    </source>
</reference>
<dbReference type="RefSeq" id="WP_215623359.1">
    <property type="nucleotide sequence ID" value="NZ_CP076134.1"/>
</dbReference>
<dbReference type="InterPro" id="IPR008490">
    <property type="entry name" value="Transposase_InsH_N"/>
</dbReference>
<evidence type="ECO:0000313" key="5">
    <source>
        <dbReference type="Proteomes" id="UP000680839"/>
    </source>
</evidence>
<dbReference type="Proteomes" id="UP000680839">
    <property type="component" value="Chromosome"/>
</dbReference>
<organism evidence="4 5">
    <name type="scientific">Bradyrhizobium sediminis</name>
    <dbReference type="NCBI Taxonomy" id="2840469"/>
    <lineage>
        <taxon>Bacteria</taxon>
        <taxon>Pseudomonadati</taxon>
        <taxon>Pseudomonadota</taxon>
        <taxon>Alphaproteobacteria</taxon>
        <taxon>Hyphomicrobiales</taxon>
        <taxon>Nitrobacteraceae</taxon>
        <taxon>Bradyrhizobium</taxon>
    </lineage>
</organism>
<evidence type="ECO:0000256" key="1">
    <source>
        <dbReference type="SAM" id="MobiDB-lite"/>
    </source>
</evidence>
<dbReference type="Pfam" id="PF13751">
    <property type="entry name" value="DDE_Tnp_1_6"/>
    <property type="match status" value="1"/>
</dbReference>
<feature type="compositionally biased region" description="Basic and acidic residues" evidence="1">
    <location>
        <begin position="184"/>
        <end position="200"/>
    </location>
</feature>
<evidence type="ECO:0000259" key="3">
    <source>
        <dbReference type="Pfam" id="PF13751"/>
    </source>
</evidence>
<dbReference type="Pfam" id="PF05598">
    <property type="entry name" value="DUF772"/>
    <property type="match status" value="1"/>
</dbReference>
<name>A0A975NIL1_9BRAD</name>
<feature type="domain" description="Transposase InsH N-terminal" evidence="2">
    <location>
        <begin position="22"/>
        <end position="115"/>
    </location>
</feature>
<feature type="domain" description="Transposase DDE" evidence="3">
    <location>
        <begin position="360"/>
        <end position="481"/>
    </location>
</feature>
<dbReference type="InterPro" id="IPR025668">
    <property type="entry name" value="Tnp_DDE_dom"/>
</dbReference>
<feature type="region of interest" description="Disordered" evidence="1">
    <location>
        <begin position="1"/>
        <end position="20"/>
    </location>
</feature>
<dbReference type="EMBL" id="CP076134">
    <property type="protein sequence ID" value="QWG14764.1"/>
    <property type="molecule type" value="Genomic_DNA"/>
</dbReference>
<dbReference type="PANTHER" id="PTHR33408:SF2">
    <property type="entry name" value="TRANSPOSASE DDE DOMAIN-CONTAINING PROTEIN"/>
    <property type="match status" value="1"/>
</dbReference>
<evidence type="ECO:0000313" key="4">
    <source>
        <dbReference type="EMBL" id="QWG14764.1"/>
    </source>
</evidence>